<feature type="region of interest" description="Disordered" evidence="1">
    <location>
        <begin position="191"/>
        <end position="253"/>
    </location>
</feature>
<proteinExistence type="predicted"/>
<reference evidence="2" key="1">
    <citation type="submission" date="2023-05" db="EMBL/GenBank/DDBJ databases">
        <authorList>
            <person name="Stuckert A."/>
        </authorList>
    </citation>
    <scope>NUCLEOTIDE SEQUENCE</scope>
</reference>
<organism evidence="2 3">
    <name type="scientific">Staurois parvus</name>
    <dbReference type="NCBI Taxonomy" id="386267"/>
    <lineage>
        <taxon>Eukaryota</taxon>
        <taxon>Metazoa</taxon>
        <taxon>Chordata</taxon>
        <taxon>Craniata</taxon>
        <taxon>Vertebrata</taxon>
        <taxon>Euteleostomi</taxon>
        <taxon>Amphibia</taxon>
        <taxon>Batrachia</taxon>
        <taxon>Anura</taxon>
        <taxon>Neobatrachia</taxon>
        <taxon>Ranoidea</taxon>
        <taxon>Ranidae</taxon>
        <taxon>Staurois</taxon>
    </lineage>
</organism>
<sequence length="253" mass="28066">APAVSAPAVSVPHLPSSEAFAAVAQLFQSSQGQQLQQILQTFQHPPKPQSPVIEENIYSQVQSITCQMNTQPQPSHQSERKSTLDKLLDRFDYDDEPEAADEPKKDVSSPTPPPLQPPFPFPVETNQPPASFPQIPGQMPNMDHFQIIQPHMIGMPQESLLNQAPVPANGQMLGFGMMPPQTFPTMVPPLSQEPPQAFIQPSFPVQQNDIQTQKDNQQEVSMEIEQPSIQESKRPAERQRSVSRSPKKAAFPI</sequence>
<feature type="compositionally biased region" description="Pro residues" evidence="1">
    <location>
        <begin position="110"/>
        <end position="121"/>
    </location>
</feature>
<comment type="caution">
    <text evidence="2">The sequence shown here is derived from an EMBL/GenBank/DDBJ whole genome shotgun (WGS) entry which is preliminary data.</text>
</comment>
<protein>
    <submittedName>
        <fullName evidence="2">Uncharacterized protein</fullName>
    </submittedName>
</protein>
<evidence type="ECO:0000313" key="3">
    <source>
        <dbReference type="Proteomes" id="UP001162483"/>
    </source>
</evidence>
<evidence type="ECO:0000313" key="2">
    <source>
        <dbReference type="EMBL" id="CAI9604794.1"/>
    </source>
</evidence>
<feature type="compositionally biased region" description="Polar residues" evidence="1">
    <location>
        <begin position="203"/>
        <end position="220"/>
    </location>
</feature>
<dbReference type="EMBL" id="CATNWA010018030">
    <property type="protein sequence ID" value="CAI9604794.1"/>
    <property type="molecule type" value="Genomic_DNA"/>
</dbReference>
<feature type="non-terminal residue" evidence="2">
    <location>
        <position position="1"/>
    </location>
</feature>
<accession>A0ABN9G6D6</accession>
<gene>
    <name evidence="2" type="ORF">SPARVUS_LOCUS13509800</name>
</gene>
<feature type="compositionally biased region" description="Basic and acidic residues" evidence="1">
    <location>
        <begin position="231"/>
        <end position="240"/>
    </location>
</feature>
<dbReference type="Proteomes" id="UP001162483">
    <property type="component" value="Unassembled WGS sequence"/>
</dbReference>
<name>A0ABN9G6D6_9NEOB</name>
<evidence type="ECO:0000256" key="1">
    <source>
        <dbReference type="SAM" id="MobiDB-lite"/>
    </source>
</evidence>
<feature type="region of interest" description="Disordered" evidence="1">
    <location>
        <begin position="96"/>
        <end position="121"/>
    </location>
</feature>
<keyword evidence="3" id="KW-1185">Reference proteome</keyword>